<evidence type="ECO:0000313" key="2">
    <source>
        <dbReference type="Proteomes" id="UP000594638"/>
    </source>
</evidence>
<gene>
    <name evidence="1" type="ORF">OLEA9_A098511</name>
</gene>
<dbReference type="EMBL" id="CACTIH010006008">
    <property type="protein sequence ID" value="CAA3003702.1"/>
    <property type="molecule type" value="Genomic_DNA"/>
</dbReference>
<comment type="caution">
    <text evidence="1">The sequence shown here is derived from an EMBL/GenBank/DDBJ whole genome shotgun (WGS) entry which is preliminary data.</text>
</comment>
<proteinExistence type="predicted"/>
<accession>A0A8S0TF05</accession>
<sequence length="80" mass="9232">IPATYHFSRQNFAQISSLKADEIRFWESANTIHGSPKAKPVYEEKKVERVRGDHMVKNNQIMASFSQSSSSFREIIEEES</sequence>
<reference evidence="1 2" key="1">
    <citation type="submission" date="2019-12" db="EMBL/GenBank/DDBJ databases">
        <authorList>
            <person name="Alioto T."/>
            <person name="Alioto T."/>
            <person name="Gomez Garrido J."/>
        </authorList>
    </citation>
    <scope>NUCLEOTIDE SEQUENCE [LARGE SCALE GENOMIC DNA]</scope>
</reference>
<organism evidence="1 2">
    <name type="scientific">Olea europaea subsp. europaea</name>
    <dbReference type="NCBI Taxonomy" id="158383"/>
    <lineage>
        <taxon>Eukaryota</taxon>
        <taxon>Viridiplantae</taxon>
        <taxon>Streptophyta</taxon>
        <taxon>Embryophyta</taxon>
        <taxon>Tracheophyta</taxon>
        <taxon>Spermatophyta</taxon>
        <taxon>Magnoliopsida</taxon>
        <taxon>eudicotyledons</taxon>
        <taxon>Gunneridae</taxon>
        <taxon>Pentapetalae</taxon>
        <taxon>asterids</taxon>
        <taxon>lamiids</taxon>
        <taxon>Lamiales</taxon>
        <taxon>Oleaceae</taxon>
        <taxon>Oleeae</taxon>
        <taxon>Olea</taxon>
    </lineage>
</organism>
<evidence type="ECO:0000313" key="1">
    <source>
        <dbReference type="EMBL" id="CAA3003702.1"/>
    </source>
</evidence>
<dbReference type="Gramene" id="OE9A098511T1">
    <property type="protein sequence ID" value="OE9A098511C1"/>
    <property type="gene ID" value="OE9A098511"/>
</dbReference>
<dbReference type="Proteomes" id="UP000594638">
    <property type="component" value="Unassembled WGS sequence"/>
</dbReference>
<keyword evidence="2" id="KW-1185">Reference proteome</keyword>
<feature type="non-terminal residue" evidence="1">
    <location>
        <position position="1"/>
    </location>
</feature>
<dbReference type="AlphaFoldDB" id="A0A8S0TF05"/>
<protein>
    <submittedName>
        <fullName evidence="1">Uncharacterized protein</fullName>
    </submittedName>
</protein>
<name>A0A8S0TF05_OLEEU</name>